<reference evidence="10" key="1">
    <citation type="submission" date="2010-07" db="EMBL/GenBank/DDBJ databases">
        <authorList>
            <consortium name="CONSOLIDER consortium CSD2007-00005"/>
            <person name="Guazzaroni M.-E."/>
            <person name="Richter M."/>
            <person name="Garcia-Salamanca A."/>
            <person name="Yarza P."/>
            <person name="Ferrer M."/>
        </authorList>
    </citation>
    <scope>NUCLEOTIDE SEQUENCE</scope>
</reference>
<dbReference type="CDD" id="cd05387">
    <property type="entry name" value="BY-kinase"/>
    <property type="match status" value="1"/>
</dbReference>
<dbReference type="InterPro" id="IPR050445">
    <property type="entry name" value="Bact_polysacc_biosynth/exp"/>
</dbReference>
<dbReference type="PANTHER" id="PTHR32309:SF13">
    <property type="entry name" value="FERRIC ENTEROBACTIN TRANSPORT PROTEIN FEPE"/>
    <property type="match status" value="1"/>
</dbReference>
<comment type="similarity">
    <text evidence="1">Belongs to the CpsD/CapB family.</text>
</comment>
<dbReference type="InterPro" id="IPR027417">
    <property type="entry name" value="P-loop_NTPase"/>
</dbReference>
<evidence type="ECO:0000313" key="10">
    <source>
        <dbReference type="EMBL" id="EFK95117.1"/>
    </source>
</evidence>
<dbReference type="InterPro" id="IPR005702">
    <property type="entry name" value="Wzc-like_C"/>
</dbReference>
<proteinExistence type="inferred from homology"/>
<dbReference type="Gene3D" id="3.40.50.300">
    <property type="entry name" value="P-loop containing nucleotide triphosphate hydrolases"/>
    <property type="match status" value="1"/>
</dbReference>
<keyword evidence="4" id="KW-0547">Nucleotide-binding</keyword>
<evidence type="ECO:0000256" key="3">
    <source>
        <dbReference type="ARBA" id="ARBA00022679"/>
    </source>
</evidence>
<feature type="non-terminal residue" evidence="10">
    <location>
        <position position="216"/>
    </location>
</feature>
<sequence>MGKITEALKKVTDERLTRIQKKPVIQYIVKKIANTNVDQHVVAYHDPSSPISEQFKMLRTNIQSMRREKNYKTFMITSTIDGEGKTITSLNLAITMAQDLNNKSILLIEADMRKSKIGKYLGISRRPGLSELLQDKVAKDEEVFVSPGIANLTIIMAGKKPSNPSELLNSKNMEKYLALFKQKFDYIFIDTPPVMPITDACILGPMVDGTLMVVQV</sequence>
<evidence type="ECO:0000256" key="7">
    <source>
        <dbReference type="ARBA" id="ARBA00023137"/>
    </source>
</evidence>
<gene>
    <name evidence="10" type="ORF">LDC_2876</name>
</gene>
<evidence type="ECO:0000256" key="6">
    <source>
        <dbReference type="ARBA" id="ARBA00022840"/>
    </source>
</evidence>
<dbReference type="AlphaFoldDB" id="D9PMU7"/>
<dbReference type="Pfam" id="PF13614">
    <property type="entry name" value="AAA_31"/>
    <property type="match status" value="1"/>
</dbReference>
<keyword evidence="3" id="KW-0808">Transferase</keyword>
<keyword evidence="7" id="KW-0829">Tyrosine-protein kinase</keyword>
<dbReference type="GO" id="GO:0005886">
    <property type="term" value="C:plasma membrane"/>
    <property type="evidence" value="ECO:0007669"/>
    <property type="project" value="TreeGrafter"/>
</dbReference>
<dbReference type="EMBL" id="ADZX01000880">
    <property type="protein sequence ID" value="EFK95117.1"/>
    <property type="molecule type" value="Genomic_DNA"/>
</dbReference>
<name>D9PMU7_9ZZZZ</name>
<dbReference type="EC" id="2.7.10.2" evidence="2"/>
<comment type="catalytic activity">
    <reaction evidence="8">
        <text>L-tyrosyl-[protein] + ATP = O-phospho-L-tyrosyl-[protein] + ADP + H(+)</text>
        <dbReference type="Rhea" id="RHEA:10596"/>
        <dbReference type="Rhea" id="RHEA-COMP:10136"/>
        <dbReference type="Rhea" id="RHEA-COMP:20101"/>
        <dbReference type="ChEBI" id="CHEBI:15378"/>
        <dbReference type="ChEBI" id="CHEBI:30616"/>
        <dbReference type="ChEBI" id="CHEBI:46858"/>
        <dbReference type="ChEBI" id="CHEBI:61978"/>
        <dbReference type="ChEBI" id="CHEBI:456216"/>
        <dbReference type="EC" id="2.7.10.2"/>
    </reaction>
</comment>
<evidence type="ECO:0000256" key="1">
    <source>
        <dbReference type="ARBA" id="ARBA00007316"/>
    </source>
</evidence>
<feature type="domain" description="AAA" evidence="9">
    <location>
        <begin position="80"/>
        <end position="198"/>
    </location>
</feature>
<dbReference type="NCBIfam" id="TIGR01007">
    <property type="entry name" value="eps_fam"/>
    <property type="match status" value="1"/>
</dbReference>
<dbReference type="GO" id="GO:0004715">
    <property type="term" value="F:non-membrane spanning protein tyrosine kinase activity"/>
    <property type="evidence" value="ECO:0007669"/>
    <property type="project" value="UniProtKB-EC"/>
</dbReference>
<evidence type="ECO:0000259" key="9">
    <source>
        <dbReference type="Pfam" id="PF13614"/>
    </source>
</evidence>
<dbReference type="SUPFAM" id="SSF52540">
    <property type="entry name" value="P-loop containing nucleoside triphosphate hydrolases"/>
    <property type="match status" value="1"/>
</dbReference>
<evidence type="ECO:0000256" key="8">
    <source>
        <dbReference type="ARBA" id="ARBA00051245"/>
    </source>
</evidence>
<organism evidence="10">
    <name type="scientific">sediment metagenome</name>
    <dbReference type="NCBI Taxonomy" id="749907"/>
    <lineage>
        <taxon>unclassified sequences</taxon>
        <taxon>metagenomes</taxon>
        <taxon>ecological metagenomes</taxon>
    </lineage>
</organism>
<protein>
    <recommendedName>
        <fullName evidence="2">non-specific protein-tyrosine kinase</fullName>
        <ecNumber evidence="2">2.7.10.2</ecNumber>
    </recommendedName>
</protein>
<dbReference type="InterPro" id="IPR025669">
    <property type="entry name" value="AAA_dom"/>
</dbReference>
<evidence type="ECO:0000256" key="5">
    <source>
        <dbReference type="ARBA" id="ARBA00022777"/>
    </source>
</evidence>
<dbReference type="GO" id="GO:0005524">
    <property type="term" value="F:ATP binding"/>
    <property type="evidence" value="ECO:0007669"/>
    <property type="project" value="UniProtKB-KW"/>
</dbReference>
<keyword evidence="6" id="KW-0067">ATP-binding</keyword>
<comment type="caution">
    <text evidence="10">The sequence shown here is derived from an EMBL/GenBank/DDBJ whole genome shotgun (WGS) entry which is preliminary data.</text>
</comment>
<evidence type="ECO:0000256" key="2">
    <source>
        <dbReference type="ARBA" id="ARBA00011903"/>
    </source>
</evidence>
<accession>D9PMU7</accession>
<dbReference type="PANTHER" id="PTHR32309">
    <property type="entry name" value="TYROSINE-PROTEIN KINASE"/>
    <property type="match status" value="1"/>
</dbReference>
<reference evidence="10" key="2">
    <citation type="journal article" date="2011" name="Microb. Ecol.">
        <title>Taxonomic and Functional Metagenomic Profiling of the Microbial Community in the Anoxic Sediment of a Sub-saline Shallow Lake (Laguna de Carrizo, Central Spain).</title>
        <authorList>
            <person name="Ferrer M."/>
            <person name="Guazzaroni M.E."/>
            <person name="Richter M."/>
            <person name="Garcia-Salamanca A."/>
            <person name="Yarza P."/>
            <person name="Suarez-Suarez A."/>
            <person name="Solano J."/>
            <person name="Alcaide M."/>
            <person name="van Dillewijn P."/>
            <person name="Molina-Henares M.A."/>
            <person name="Lopez-Cortes N."/>
            <person name="Al-Ramahi Y."/>
            <person name="Guerrero C."/>
            <person name="Acosta A."/>
            <person name="de Eugenio L.I."/>
            <person name="Martinez V."/>
            <person name="Marques S."/>
            <person name="Rojo F."/>
            <person name="Santero E."/>
            <person name="Genilloud O."/>
            <person name="Perez-Perez J."/>
            <person name="Rossello-Mora R."/>
            <person name="Ramos J.L."/>
        </authorList>
    </citation>
    <scope>NUCLEOTIDE SEQUENCE</scope>
</reference>
<keyword evidence="5" id="KW-0418">Kinase</keyword>
<evidence type="ECO:0000256" key="4">
    <source>
        <dbReference type="ARBA" id="ARBA00022741"/>
    </source>
</evidence>